<dbReference type="Pfam" id="PF01075">
    <property type="entry name" value="Glyco_transf_9"/>
    <property type="match status" value="1"/>
</dbReference>
<comment type="caution">
    <text evidence="14">The sequence shown here is derived from an EMBL/GenBank/DDBJ whole genome shotgun (WGS) entry which is preliminary data.</text>
</comment>
<dbReference type="Gene3D" id="3.40.50.2000">
    <property type="entry name" value="Glycogen Phosphorylase B"/>
    <property type="match status" value="2"/>
</dbReference>
<dbReference type="EC" id="2.4.99.23" evidence="10"/>
<evidence type="ECO:0000256" key="4">
    <source>
        <dbReference type="ARBA" id="ARBA00022519"/>
    </source>
</evidence>
<protein>
    <recommendedName>
        <fullName evidence="11">Lipopolysaccharide heptosyltransferase 1</fullName>
        <ecNumber evidence="10">2.4.99.23</ecNumber>
    </recommendedName>
    <alternativeName>
        <fullName evidence="12">ADP-heptose:lipopolysaccharide heptosyltransferase I</fullName>
    </alternativeName>
</protein>
<gene>
    <name evidence="14" type="ORF">QF025_000913</name>
</gene>
<evidence type="ECO:0000256" key="10">
    <source>
        <dbReference type="ARBA" id="ARBA00044041"/>
    </source>
</evidence>
<keyword evidence="4" id="KW-0997">Cell inner membrane</keyword>
<dbReference type="SUPFAM" id="SSF53756">
    <property type="entry name" value="UDP-Glycosyltransferase/glycogen phosphorylase"/>
    <property type="match status" value="1"/>
</dbReference>
<dbReference type="InterPro" id="IPR002201">
    <property type="entry name" value="Glyco_trans_9"/>
</dbReference>
<evidence type="ECO:0000256" key="2">
    <source>
        <dbReference type="ARBA" id="ARBA00004713"/>
    </source>
</evidence>
<evidence type="ECO:0000256" key="9">
    <source>
        <dbReference type="ARBA" id="ARBA00043995"/>
    </source>
</evidence>
<keyword evidence="3" id="KW-1003">Cell membrane</keyword>
<dbReference type="GO" id="GO:0009103">
    <property type="term" value="P:lipopolysaccharide biosynthetic process"/>
    <property type="evidence" value="ECO:0007669"/>
    <property type="project" value="UniProtKB-KW"/>
</dbReference>
<sequence>MKRILIVKVTSLGDLVHGQPVVADLHRAFPGVKIDWAADASFADVPRWNAGIDRVLCAPLRGFKKNRSGAELKAIFTSISELRREKYDIVLDLQGVYKSAIISFLARSRRRLGYRSADLGESGAAFAYTGRFAPREDLNAWDGLRRTVADAFGYEVSGAPSFDLSIPRSADPSVKPEEQRYAMLFHATSSDVKKWPTAHWVAIGRSLVERGITPLLPWGSAREEQEAIAIAKEVRGSRILPRMSILQVAQYVDAASLIVGTDTGFVHLASALGKPTVMIFTATARRYFGVDVPGVSVSVGDDGRPPSVTEVLDAIASLEPLP</sequence>
<evidence type="ECO:0000256" key="1">
    <source>
        <dbReference type="ARBA" id="ARBA00004515"/>
    </source>
</evidence>
<proteinExistence type="inferred from homology"/>
<evidence type="ECO:0000256" key="13">
    <source>
        <dbReference type="ARBA" id="ARBA00049201"/>
    </source>
</evidence>
<evidence type="ECO:0000256" key="8">
    <source>
        <dbReference type="ARBA" id="ARBA00023136"/>
    </source>
</evidence>
<comment type="catalytic activity">
    <reaction evidence="13">
        <text>an alpha-Kdo-(2-&gt;4)-alpha-Kdo-(2-&gt;6)-lipid A + ADP-L-glycero-beta-D-manno-heptose = an L-alpha-D-Hep-(1-&gt;5)-[alpha-Kdo-(2-&gt;4)]-alpha-Kdo-(2-&gt;6)-lipid A + ADP + H(+)</text>
        <dbReference type="Rhea" id="RHEA:74067"/>
        <dbReference type="ChEBI" id="CHEBI:15378"/>
        <dbReference type="ChEBI" id="CHEBI:61506"/>
        <dbReference type="ChEBI" id="CHEBI:176431"/>
        <dbReference type="ChEBI" id="CHEBI:193068"/>
        <dbReference type="ChEBI" id="CHEBI:456216"/>
        <dbReference type="EC" id="2.4.99.23"/>
    </reaction>
</comment>
<keyword evidence="7" id="KW-0448">Lipopolysaccharide biosynthesis</keyword>
<evidence type="ECO:0000256" key="7">
    <source>
        <dbReference type="ARBA" id="ARBA00022985"/>
    </source>
</evidence>
<evidence type="ECO:0000256" key="6">
    <source>
        <dbReference type="ARBA" id="ARBA00022679"/>
    </source>
</evidence>
<dbReference type="InterPro" id="IPR051199">
    <property type="entry name" value="LPS_LOS_Heptosyltrfase"/>
</dbReference>
<keyword evidence="8" id="KW-0472">Membrane</keyword>
<evidence type="ECO:0000256" key="12">
    <source>
        <dbReference type="ARBA" id="ARBA00044330"/>
    </source>
</evidence>
<dbReference type="GO" id="GO:0005886">
    <property type="term" value="C:plasma membrane"/>
    <property type="evidence" value="ECO:0007669"/>
    <property type="project" value="UniProtKB-SubCell"/>
</dbReference>
<dbReference type="InterPro" id="IPR011908">
    <property type="entry name" value="LipoPS_heptosylTferase-I"/>
</dbReference>
<dbReference type="RefSeq" id="WP_029970974.1">
    <property type="nucleotide sequence ID" value="NZ_ATXV01000014.1"/>
</dbReference>
<dbReference type="CDD" id="cd03789">
    <property type="entry name" value="GT9_LPS_heptosyltransferase"/>
    <property type="match status" value="1"/>
</dbReference>
<comment type="similarity">
    <text evidence="9">Belongs to the glycosyltransferase 9 family.</text>
</comment>
<accession>A0ABD5CA92</accession>
<dbReference type="Proteomes" id="UP001245184">
    <property type="component" value="Unassembled WGS sequence"/>
</dbReference>
<evidence type="ECO:0000256" key="5">
    <source>
        <dbReference type="ARBA" id="ARBA00022676"/>
    </source>
</evidence>
<evidence type="ECO:0000313" key="15">
    <source>
        <dbReference type="Proteomes" id="UP001245184"/>
    </source>
</evidence>
<comment type="pathway">
    <text evidence="2">Bacterial outer membrane biogenesis; LPS core biosynthesis.</text>
</comment>
<reference evidence="14 15" key="1">
    <citation type="submission" date="2023-08" db="EMBL/GenBank/DDBJ databases">
        <title>Genome sequencing of plant associated microbes to promote plant fitness in Sorghum bicolor and Oryza sativa.</title>
        <authorList>
            <person name="Coleman-Derr D."/>
        </authorList>
    </citation>
    <scope>NUCLEOTIDE SEQUENCE [LARGE SCALE GENOMIC DNA]</scope>
    <source>
        <strain evidence="14 15">SLBN-33</strain>
    </source>
</reference>
<evidence type="ECO:0000256" key="11">
    <source>
        <dbReference type="ARBA" id="ARBA00044190"/>
    </source>
</evidence>
<dbReference type="PANTHER" id="PTHR30160">
    <property type="entry name" value="TETRAACYLDISACCHARIDE 4'-KINASE-RELATED"/>
    <property type="match status" value="1"/>
</dbReference>
<dbReference type="PANTHER" id="PTHR30160:SF19">
    <property type="entry name" value="LIPOPOLYSACCHARIDE HEPTOSYLTRANSFERASE 1"/>
    <property type="match status" value="1"/>
</dbReference>
<organism evidence="14 15">
    <name type="scientific">Paraburkholderia graminis</name>
    <dbReference type="NCBI Taxonomy" id="60548"/>
    <lineage>
        <taxon>Bacteria</taxon>
        <taxon>Pseudomonadati</taxon>
        <taxon>Pseudomonadota</taxon>
        <taxon>Betaproteobacteria</taxon>
        <taxon>Burkholderiales</taxon>
        <taxon>Burkholderiaceae</taxon>
        <taxon>Paraburkholderia</taxon>
    </lineage>
</organism>
<keyword evidence="5 14" id="KW-0328">Glycosyltransferase</keyword>
<name>A0ABD5CA92_9BURK</name>
<evidence type="ECO:0000256" key="3">
    <source>
        <dbReference type="ARBA" id="ARBA00022475"/>
    </source>
</evidence>
<dbReference type="EMBL" id="JAVIZN010000002">
    <property type="protein sequence ID" value="MDR6202193.1"/>
    <property type="molecule type" value="Genomic_DNA"/>
</dbReference>
<dbReference type="GO" id="GO:0016757">
    <property type="term" value="F:glycosyltransferase activity"/>
    <property type="evidence" value="ECO:0007669"/>
    <property type="project" value="UniProtKB-KW"/>
</dbReference>
<comment type="subcellular location">
    <subcellularLocation>
        <location evidence="1">Cell inner membrane</location>
        <topology evidence="1">Peripheral membrane protein</topology>
        <orientation evidence="1">Cytoplasmic side</orientation>
    </subcellularLocation>
</comment>
<evidence type="ECO:0000313" key="14">
    <source>
        <dbReference type="EMBL" id="MDR6202193.1"/>
    </source>
</evidence>
<keyword evidence="6 14" id="KW-0808">Transferase</keyword>
<dbReference type="AlphaFoldDB" id="A0ABD5CA92"/>
<dbReference type="NCBIfam" id="TIGR02193">
    <property type="entry name" value="heptsyl_trn_I"/>
    <property type="match status" value="1"/>
</dbReference>